<sequence length="67" mass="7415">MTGEIVRAGTCNLFDHAEPSSDHAAVGQFASTYDTIHTFPDQIHKALPFTEMDTEAKMSGQEGRQCW</sequence>
<comment type="caution">
    <text evidence="1">The sequence shown here is derived from an EMBL/GenBank/DDBJ whole genome shotgun (WGS) entry which is preliminary data.</text>
</comment>
<keyword evidence="2" id="KW-1185">Reference proteome</keyword>
<evidence type="ECO:0000313" key="1">
    <source>
        <dbReference type="EMBL" id="GHD09956.1"/>
    </source>
</evidence>
<gene>
    <name evidence="1" type="ORF">GCM10016234_11230</name>
</gene>
<reference evidence="1" key="1">
    <citation type="journal article" date="2014" name="Int. J. Syst. Evol. Microbiol.">
        <title>Complete genome sequence of Corynebacterium casei LMG S-19264T (=DSM 44701T), isolated from a smear-ripened cheese.</title>
        <authorList>
            <consortium name="US DOE Joint Genome Institute (JGI-PGF)"/>
            <person name="Walter F."/>
            <person name="Albersmeier A."/>
            <person name="Kalinowski J."/>
            <person name="Ruckert C."/>
        </authorList>
    </citation>
    <scope>NUCLEOTIDE SEQUENCE</scope>
    <source>
        <strain evidence="1">KCTC 42249</strain>
    </source>
</reference>
<protein>
    <submittedName>
        <fullName evidence="1">Uncharacterized protein</fullName>
    </submittedName>
</protein>
<dbReference type="EMBL" id="BMZQ01000001">
    <property type="protein sequence ID" value="GHD09956.1"/>
    <property type="molecule type" value="Genomic_DNA"/>
</dbReference>
<evidence type="ECO:0000313" key="2">
    <source>
        <dbReference type="Proteomes" id="UP000630142"/>
    </source>
</evidence>
<name>A0A8J3GJW8_9HYPH</name>
<organism evidence="1 2">
    <name type="scientific">Tianweitania populi</name>
    <dbReference type="NCBI Taxonomy" id="1607949"/>
    <lineage>
        <taxon>Bacteria</taxon>
        <taxon>Pseudomonadati</taxon>
        <taxon>Pseudomonadota</taxon>
        <taxon>Alphaproteobacteria</taxon>
        <taxon>Hyphomicrobiales</taxon>
        <taxon>Phyllobacteriaceae</taxon>
        <taxon>Tianweitania</taxon>
    </lineage>
</organism>
<accession>A0A8J3GJW8</accession>
<dbReference type="Proteomes" id="UP000630142">
    <property type="component" value="Unassembled WGS sequence"/>
</dbReference>
<dbReference type="AlphaFoldDB" id="A0A8J3GJW8"/>
<reference evidence="1" key="2">
    <citation type="submission" date="2020-09" db="EMBL/GenBank/DDBJ databases">
        <authorList>
            <person name="Sun Q."/>
            <person name="Kim S."/>
        </authorList>
    </citation>
    <scope>NUCLEOTIDE SEQUENCE</scope>
    <source>
        <strain evidence="1">KCTC 42249</strain>
    </source>
</reference>
<proteinExistence type="predicted"/>